<reference evidence="2" key="1">
    <citation type="submission" date="2014-11" db="EMBL/GenBank/DDBJ databases">
        <authorList>
            <person name="Amaro Gonzalez C."/>
        </authorList>
    </citation>
    <scope>NUCLEOTIDE SEQUENCE</scope>
</reference>
<protein>
    <submittedName>
        <fullName evidence="2">Uncharacterized protein</fullName>
    </submittedName>
</protein>
<organism evidence="2">
    <name type="scientific">Anguilla anguilla</name>
    <name type="common">European freshwater eel</name>
    <name type="synonym">Muraena anguilla</name>
    <dbReference type="NCBI Taxonomy" id="7936"/>
    <lineage>
        <taxon>Eukaryota</taxon>
        <taxon>Metazoa</taxon>
        <taxon>Chordata</taxon>
        <taxon>Craniata</taxon>
        <taxon>Vertebrata</taxon>
        <taxon>Euteleostomi</taxon>
        <taxon>Actinopterygii</taxon>
        <taxon>Neopterygii</taxon>
        <taxon>Teleostei</taxon>
        <taxon>Anguilliformes</taxon>
        <taxon>Anguillidae</taxon>
        <taxon>Anguilla</taxon>
    </lineage>
</organism>
<sequence>MVSQHVSHHGQPASQLLNYIQKNSKRSSTINVVKQ</sequence>
<dbReference type="AlphaFoldDB" id="A0A0E9RXN7"/>
<proteinExistence type="predicted"/>
<evidence type="ECO:0000256" key="1">
    <source>
        <dbReference type="SAM" id="MobiDB-lite"/>
    </source>
</evidence>
<name>A0A0E9RXN7_ANGAN</name>
<evidence type="ECO:0000313" key="2">
    <source>
        <dbReference type="EMBL" id="JAH33622.1"/>
    </source>
</evidence>
<dbReference type="EMBL" id="GBXM01074955">
    <property type="protein sequence ID" value="JAH33622.1"/>
    <property type="molecule type" value="Transcribed_RNA"/>
</dbReference>
<feature type="region of interest" description="Disordered" evidence="1">
    <location>
        <begin position="1"/>
        <end position="20"/>
    </location>
</feature>
<reference evidence="2" key="2">
    <citation type="journal article" date="2015" name="Fish Shellfish Immunol.">
        <title>Early steps in the European eel (Anguilla anguilla)-Vibrio vulnificus interaction in the gills: Role of the RtxA13 toxin.</title>
        <authorList>
            <person name="Callol A."/>
            <person name="Pajuelo D."/>
            <person name="Ebbesson L."/>
            <person name="Teles M."/>
            <person name="MacKenzie S."/>
            <person name="Amaro C."/>
        </authorList>
    </citation>
    <scope>NUCLEOTIDE SEQUENCE</scope>
</reference>
<accession>A0A0E9RXN7</accession>